<accession>A0A4U5J9E7</accession>
<dbReference type="PROSITE" id="PS00105">
    <property type="entry name" value="AA_TRANSFER_CLASS_1"/>
    <property type="match status" value="1"/>
</dbReference>
<dbReference type="AlphaFoldDB" id="A0A4U5J9E7"/>
<dbReference type="PANTHER" id="PTHR46383">
    <property type="entry name" value="ASPARTATE AMINOTRANSFERASE"/>
    <property type="match status" value="1"/>
</dbReference>
<dbReference type="GO" id="GO:0030170">
    <property type="term" value="F:pyridoxal phosphate binding"/>
    <property type="evidence" value="ECO:0007669"/>
    <property type="project" value="InterPro"/>
</dbReference>
<name>A0A4U5J9E7_9EURY</name>
<comment type="subunit">
    <text evidence="3">Homodimer.</text>
</comment>
<keyword evidence="5 7" id="KW-0808">Transferase</keyword>
<evidence type="ECO:0000259" key="8">
    <source>
        <dbReference type="Pfam" id="PF00155"/>
    </source>
</evidence>
<keyword evidence="6" id="KW-0663">Pyridoxal phosphate</keyword>
<protein>
    <recommendedName>
        <fullName evidence="7">Aminotransferase</fullName>
        <ecNumber evidence="7">2.6.1.-</ecNumber>
    </recommendedName>
</protein>
<keyword evidence="4 7" id="KW-0032">Aminotransferase</keyword>
<dbReference type="EMBL" id="QKNX01000003">
    <property type="protein sequence ID" value="TKR25750.1"/>
    <property type="molecule type" value="Genomic_DNA"/>
</dbReference>
<dbReference type="SUPFAM" id="SSF53383">
    <property type="entry name" value="PLP-dependent transferases"/>
    <property type="match status" value="1"/>
</dbReference>
<dbReference type="PANTHER" id="PTHR46383:SF2">
    <property type="entry name" value="AMINOTRANSFERASE"/>
    <property type="match status" value="1"/>
</dbReference>
<evidence type="ECO:0000256" key="6">
    <source>
        <dbReference type="ARBA" id="ARBA00022898"/>
    </source>
</evidence>
<dbReference type="GO" id="GO:0008483">
    <property type="term" value="F:transaminase activity"/>
    <property type="evidence" value="ECO:0007669"/>
    <property type="project" value="UniProtKB-KW"/>
</dbReference>
<evidence type="ECO:0000256" key="7">
    <source>
        <dbReference type="RuleBase" id="RU000481"/>
    </source>
</evidence>
<proteinExistence type="inferred from homology"/>
<gene>
    <name evidence="9" type="ORF">DM868_10110</name>
</gene>
<evidence type="ECO:0000256" key="4">
    <source>
        <dbReference type="ARBA" id="ARBA00022576"/>
    </source>
</evidence>
<evidence type="ECO:0000256" key="1">
    <source>
        <dbReference type="ARBA" id="ARBA00001933"/>
    </source>
</evidence>
<dbReference type="InterPro" id="IPR004838">
    <property type="entry name" value="NHTrfase_class1_PyrdxlP-BS"/>
</dbReference>
<evidence type="ECO:0000256" key="3">
    <source>
        <dbReference type="ARBA" id="ARBA00011738"/>
    </source>
</evidence>
<dbReference type="Pfam" id="PF00155">
    <property type="entry name" value="Aminotran_1_2"/>
    <property type="match status" value="1"/>
</dbReference>
<keyword evidence="10" id="KW-1185">Reference proteome</keyword>
<comment type="caution">
    <text evidence="9">The sequence shown here is derived from an EMBL/GenBank/DDBJ whole genome shotgun (WGS) entry which is preliminary data.</text>
</comment>
<dbReference type="InterPro" id="IPR050596">
    <property type="entry name" value="AspAT/PAT-like"/>
</dbReference>
<evidence type="ECO:0000313" key="9">
    <source>
        <dbReference type="EMBL" id="TKR25750.1"/>
    </source>
</evidence>
<sequence length="388" mass="42069">MVSKRAREVTPFMAMDVLERANELDDVVHLEVGEPDFEPPEAVFETAISSLRDGNTNYTAARGKPELRRAIAAHYDREYGVAVDPGRIVVTPGTSPGLLLALAALVDPGEEVVLTDPHYACYPNFVRTVGGTVRTVPLRPEDGFQPRADAFEAGLSALTRALLLNSPANPTGAVMDGETLADVADLAEATDTTPVVDEVYHGLSYDVDEHTMLEYTDDAFVLNGFSKRFAMTGWRLGWLIVPEAYVDAVNRLAQNLLICAPNFVQDAGVAALETPPDRLVEIRETYRERRDLLVDAVAEWGLDLGYTPQGAYYLLVDVRELPGDALDVADFLLEEAGVAVTPGVDFGEGAADYLRFSYATDIEAIEGAIERIDAALSTYGEIPSEAGN</sequence>
<dbReference type="InterPro" id="IPR015421">
    <property type="entry name" value="PyrdxlP-dep_Trfase_major"/>
</dbReference>
<evidence type="ECO:0000313" key="10">
    <source>
        <dbReference type="Proteomes" id="UP000308037"/>
    </source>
</evidence>
<dbReference type="EC" id="2.6.1.-" evidence="7"/>
<dbReference type="InterPro" id="IPR004839">
    <property type="entry name" value="Aminotransferase_I/II_large"/>
</dbReference>
<dbReference type="OrthoDB" id="372018at2157"/>
<organism evidence="9 10">
    <name type="scientific">Natronomonas salsuginis</name>
    <dbReference type="NCBI Taxonomy" id="2217661"/>
    <lineage>
        <taxon>Archaea</taxon>
        <taxon>Methanobacteriati</taxon>
        <taxon>Methanobacteriota</taxon>
        <taxon>Stenosarchaea group</taxon>
        <taxon>Halobacteria</taxon>
        <taxon>Halobacteriales</taxon>
        <taxon>Natronomonadaceae</taxon>
        <taxon>Natronomonas</taxon>
    </lineage>
</organism>
<comment type="similarity">
    <text evidence="2 7">Belongs to the class-I pyridoxal-phosphate-dependent aminotransferase family.</text>
</comment>
<feature type="domain" description="Aminotransferase class I/classII large" evidence="8">
    <location>
        <begin position="26"/>
        <end position="372"/>
    </location>
</feature>
<dbReference type="Gene3D" id="3.40.640.10">
    <property type="entry name" value="Type I PLP-dependent aspartate aminotransferase-like (Major domain)"/>
    <property type="match status" value="1"/>
</dbReference>
<dbReference type="Proteomes" id="UP000308037">
    <property type="component" value="Unassembled WGS sequence"/>
</dbReference>
<evidence type="ECO:0000256" key="2">
    <source>
        <dbReference type="ARBA" id="ARBA00007441"/>
    </source>
</evidence>
<comment type="cofactor">
    <cofactor evidence="1 7">
        <name>pyridoxal 5'-phosphate</name>
        <dbReference type="ChEBI" id="CHEBI:597326"/>
    </cofactor>
</comment>
<evidence type="ECO:0000256" key="5">
    <source>
        <dbReference type="ARBA" id="ARBA00022679"/>
    </source>
</evidence>
<reference evidence="9 10" key="1">
    <citation type="submission" date="2019-04" db="EMBL/GenBank/DDBJ databases">
        <title>Natronomonas sp. F20-122 a newhaloarchaeon isolated from a saline saltern of Isla Bacuta, Huelva, Spain.</title>
        <authorList>
            <person name="Duran-Viseras A."/>
            <person name="Sanchez-Porro C."/>
            <person name="Ventosa A."/>
        </authorList>
    </citation>
    <scope>NUCLEOTIDE SEQUENCE [LARGE SCALE GENOMIC DNA]</scope>
    <source>
        <strain evidence="9 10">F20-122</strain>
    </source>
</reference>
<dbReference type="GO" id="GO:0006520">
    <property type="term" value="P:amino acid metabolic process"/>
    <property type="evidence" value="ECO:0007669"/>
    <property type="project" value="InterPro"/>
</dbReference>
<dbReference type="RefSeq" id="WP_137276757.1">
    <property type="nucleotide sequence ID" value="NZ_QKNX01000003.1"/>
</dbReference>
<dbReference type="CDD" id="cd00609">
    <property type="entry name" value="AAT_like"/>
    <property type="match status" value="1"/>
</dbReference>
<dbReference type="InterPro" id="IPR015424">
    <property type="entry name" value="PyrdxlP-dep_Trfase"/>
</dbReference>